<dbReference type="OrthoDB" id="9811798at2"/>
<feature type="transmembrane region" description="Helical" evidence="10">
    <location>
        <begin position="852"/>
        <end position="870"/>
    </location>
</feature>
<feature type="transmembrane region" description="Helical" evidence="10">
    <location>
        <begin position="460"/>
        <end position="486"/>
    </location>
</feature>
<dbReference type="Pfam" id="PF00361">
    <property type="entry name" value="Proton_antipo_M"/>
    <property type="match status" value="1"/>
</dbReference>
<evidence type="ECO:0000256" key="10">
    <source>
        <dbReference type="SAM" id="Phobius"/>
    </source>
</evidence>
<dbReference type="GO" id="GO:0006811">
    <property type="term" value="P:monoatomic ion transport"/>
    <property type="evidence" value="ECO:0007669"/>
    <property type="project" value="UniProtKB-KW"/>
</dbReference>
<feature type="domain" description="NADH:quinone oxidoreductase/Mrp antiporter transmembrane" evidence="11">
    <location>
        <begin position="126"/>
        <end position="403"/>
    </location>
</feature>
<feature type="domain" description="MrpA C-terminal/MbhD" evidence="14">
    <location>
        <begin position="610"/>
        <end position="674"/>
    </location>
</feature>
<proteinExistence type="predicted"/>
<keyword evidence="8 10" id="KW-0472">Membrane</keyword>
<feature type="transmembrane region" description="Helical" evidence="10">
    <location>
        <begin position="890"/>
        <end position="914"/>
    </location>
</feature>
<feature type="transmembrane region" description="Helical" evidence="10">
    <location>
        <begin position="600"/>
        <end position="621"/>
    </location>
</feature>
<evidence type="ECO:0000256" key="4">
    <source>
        <dbReference type="ARBA" id="ARBA00022475"/>
    </source>
</evidence>
<feature type="transmembrane region" description="Helical" evidence="10">
    <location>
        <begin position="626"/>
        <end position="646"/>
    </location>
</feature>
<dbReference type="InterPro" id="IPR046806">
    <property type="entry name" value="MrpA_C/MbhE"/>
</dbReference>
<evidence type="ECO:0000259" key="13">
    <source>
        <dbReference type="Pfam" id="PF04039"/>
    </source>
</evidence>
<keyword evidence="3" id="KW-0050">Antiport</keyword>
<feature type="transmembrane region" description="Helical" evidence="10">
    <location>
        <begin position="787"/>
        <end position="807"/>
    </location>
</feature>
<dbReference type="STRING" id="1395571.TMS3_0114425"/>
<dbReference type="PANTHER" id="PTHR43373">
    <property type="entry name" value="NA(+)/H(+) ANTIPORTER SUBUNIT"/>
    <property type="match status" value="1"/>
</dbReference>
<dbReference type="InterPro" id="IPR025383">
    <property type="entry name" value="MrpA_C/MbhD"/>
</dbReference>
<feature type="domain" description="Na+/H+ antiporter MnhB subunit-related protein" evidence="13">
    <location>
        <begin position="788"/>
        <end position="911"/>
    </location>
</feature>
<dbReference type="InterPro" id="IPR001516">
    <property type="entry name" value="Proton_antipo_N"/>
</dbReference>
<evidence type="ECO:0000259" key="12">
    <source>
        <dbReference type="Pfam" id="PF00662"/>
    </source>
</evidence>
<evidence type="ECO:0000259" key="15">
    <source>
        <dbReference type="Pfam" id="PF20501"/>
    </source>
</evidence>
<dbReference type="Proteomes" id="UP000030063">
    <property type="component" value="Unassembled WGS sequence"/>
</dbReference>
<feature type="domain" description="MrpA C-terminal/MbhE" evidence="15">
    <location>
        <begin position="685"/>
        <end position="767"/>
    </location>
</feature>
<keyword evidence="6 10" id="KW-1133">Transmembrane helix</keyword>
<reference evidence="16 17" key="1">
    <citation type="journal article" date="2014" name="Genome Announc.">
        <title>Draft Genome Sequence of Petroleum Oil-Degrading Marine Bacterium Pseudomonas taeanensis Strain MS-3, Isolated from a Crude Oil-Contaminated Seashore.</title>
        <authorList>
            <person name="Lee S.Y."/>
            <person name="Kim S.H."/>
            <person name="Lee D.G."/>
            <person name="Shin S."/>
            <person name="Yun S.H."/>
            <person name="Choi C.W."/>
            <person name="Chung Y.H."/>
            <person name="Choi J.S."/>
            <person name="Kahng H.Y."/>
            <person name="Kim S.I."/>
        </authorList>
    </citation>
    <scope>NUCLEOTIDE SEQUENCE [LARGE SCALE GENOMIC DNA]</scope>
    <source>
        <strain evidence="16 17">MS-3</strain>
    </source>
</reference>
<feature type="transmembrane region" description="Helical" evidence="10">
    <location>
        <begin position="409"/>
        <end position="427"/>
    </location>
</feature>
<name>A0A0A1YFI3_9PSED</name>
<feature type="transmembrane region" description="Helical" evidence="10">
    <location>
        <begin position="819"/>
        <end position="840"/>
    </location>
</feature>
<dbReference type="AlphaFoldDB" id="A0A0A1YFI3"/>
<feature type="transmembrane region" description="Helical" evidence="10">
    <location>
        <begin position="108"/>
        <end position="125"/>
    </location>
</feature>
<feature type="transmembrane region" description="Helical" evidence="10">
    <location>
        <begin position="298"/>
        <end position="316"/>
    </location>
</feature>
<evidence type="ECO:0000256" key="8">
    <source>
        <dbReference type="ARBA" id="ARBA00023136"/>
    </source>
</evidence>
<keyword evidence="2" id="KW-0813">Transport</keyword>
<comment type="subcellular location">
    <subcellularLocation>
        <location evidence="1">Cell membrane</location>
        <topology evidence="1">Multi-pass membrane protein</topology>
    </subcellularLocation>
    <subcellularLocation>
        <location evidence="9">Membrane</location>
        <topology evidence="9">Multi-pass membrane protein</topology>
    </subcellularLocation>
</comment>
<keyword evidence="5 9" id="KW-0812">Transmembrane</keyword>
<feature type="transmembrane region" description="Helical" evidence="10">
    <location>
        <begin position="322"/>
        <end position="346"/>
    </location>
</feature>
<evidence type="ECO:0000256" key="1">
    <source>
        <dbReference type="ARBA" id="ARBA00004651"/>
    </source>
</evidence>
<keyword evidence="4" id="KW-1003">Cell membrane</keyword>
<evidence type="ECO:0000256" key="6">
    <source>
        <dbReference type="ARBA" id="ARBA00022989"/>
    </source>
</evidence>
<evidence type="ECO:0000313" key="17">
    <source>
        <dbReference type="Proteomes" id="UP000030063"/>
    </source>
</evidence>
<feature type="transmembrane region" description="Helical" evidence="10">
    <location>
        <begin position="367"/>
        <end position="389"/>
    </location>
</feature>
<gene>
    <name evidence="16" type="ORF">TMS3_0114425</name>
</gene>
<evidence type="ECO:0000256" key="5">
    <source>
        <dbReference type="ARBA" id="ARBA00022692"/>
    </source>
</evidence>
<feature type="transmembrane region" description="Helical" evidence="10">
    <location>
        <begin position="498"/>
        <end position="521"/>
    </location>
</feature>
<dbReference type="PANTHER" id="PTHR43373:SF1">
    <property type="entry name" value="NA(+)_H(+) ANTIPORTER SUBUNIT A"/>
    <property type="match status" value="1"/>
</dbReference>
<dbReference type="InterPro" id="IPR007182">
    <property type="entry name" value="MnhB"/>
</dbReference>
<evidence type="ECO:0000259" key="14">
    <source>
        <dbReference type="Pfam" id="PF13244"/>
    </source>
</evidence>
<feature type="transmembrane region" description="Helical" evidence="10">
    <location>
        <begin position="749"/>
        <end position="766"/>
    </location>
</feature>
<feature type="transmembrane region" description="Helical" evidence="10">
    <location>
        <begin position="269"/>
        <end position="291"/>
    </location>
</feature>
<comment type="caution">
    <text evidence="16">The sequence shown here is derived from an EMBL/GenBank/DDBJ whole genome shotgun (WGS) entry which is preliminary data.</text>
</comment>
<dbReference type="Pfam" id="PF13244">
    <property type="entry name" value="MbhD"/>
    <property type="match status" value="1"/>
</dbReference>
<evidence type="ECO:0000256" key="3">
    <source>
        <dbReference type="ARBA" id="ARBA00022449"/>
    </source>
</evidence>
<accession>A0A0A1YFI3</accession>
<dbReference type="InterPro" id="IPR001750">
    <property type="entry name" value="ND/Mrp_TM"/>
</dbReference>
<evidence type="ECO:0000313" key="16">
    <source>
        <dbReference type="EMBL" id="KFX68692.1"/>
    </source>
</evidence>
<feature type="domain" description="NADH-Ubiquinone oxidoreductase (complex I) chain 5 N-terminal" evidence="12">
    <location>
        <begin position="65"/>
        <end position="110"/>
    </location>
</feature>
<sequence>MALALIIALPFFGVIFPLLTERLGRSACSVAAGIAPLAALAILLSKQSAVFAGEVLRVKLEWLPTLGLNLSLRLDGLGFLFALLILGIGLLVILYARYYLSKQEPMGRFYAFLLLFMGAMLGVVLSENLLLMLMFWELTSLSSFLLIGYWSARSDARKGARMALAVTGGGGLALLAGILLIGHIAGSFELSRVLASGYAIRAHELYPLALVLVLLGVFTKSAQFPFHFWLPHAMSAPTPVSAYLHSATMVKAGVFLLARLYPALAGSEWWFYLVSITGLVTLLVGAGMALFQHDLKGLLAYSTISHLGLITLLFGVDTRLGAVAAVFHIINHATFKASLFMAAGIIDHETGSRDMRRINGMWKYMPHTAMLAMVAASAMAGVPLLNGFLSKEMFFSETLNLHMLGSFNWVIPAGATLGGVFSVAYSLRFIHDVFFNGEPINLPKYPPHEPPRYMKVPVEVLVFLCLLVGIVPAYTVAPLLAAAASASLGGELPVYSLAIWHGFNLPLFMSFIALFGGVLIYSFRQPLFRWYAGLPSMDASLLFERGVVLLVETCTAITQRLENGSLQRYLSLLLGAALVVVTLGLGPLPEVTGAVAMTPINGIGALGLGILALAALVTVVFHRQRLVSLLMLSVVGLMVALVFAGYSAPDLALTQLSVEVVTIILLMLALYFLPAQTHGESSSIRGLRDFILAIGSGVMVAMLVFAVLTRPYDSISSFFLANSLSGGGGHNVVNVILVDFRGFDTLGEISVLAIAGVGIYAMLDGLRLIQPRADAQGRNWARDRHPLILATLSRVLLPMALLISVFIFLRGHNQPGGGFIAGLITAVALILQYVASGVQWTQSRLPLNYHRMAGAGVMIAGLTGLGSWLFGKPFLTSTFGHVAIPLVGEVELASAMLFDLGVYLTVVGATLLILANLGKLTQEKAGQEVL</sequence>
<organism evidence="16 17">
    <name type="scientific">Pseudomonas taeanensis MS-3</name>
    <dbReference type="NCBI Taxonomy" id="1395571"/>
    <lineage>
        <taxon>Bacteria</taxon>
        <taxon>Pseudomonadati</taxon>
        <taxon>Pseudomonadota</taxon>
        <taxon>Gammaproteobacteria</taxon>
        <taxon>Pseudomonadales</taxon>
        <taxon>Pseudomonadaceae</taxon>
        <taxon>Pseudomonas</taxon>
    </lineage>
</organism>
<evidence type="ECO:0000256" key="9">
    <source>
        <dbReference type="RuleBase" id="RU000320"/>
    </source>
</evidence>
<dbReference type="GO" id="GO:0005886">
    <property type="term" value="C:plasma membrane"/>
    <property type="evidence" value="ECO:0007669"/>
    <property type="project" value="UniProtKB-SubCell"/>
</dbReference>
<dbReference type="PRINTS" id="PR01434">
    <property type="entry name" value="NADHDHGNASE5"/>
</dbReference>
<feature type="transmembrane region" description="Helical" evidence="10">
    <location>
        <begin position="76"/>
        <end position="96"/>
    </location>
</feature>
<dbReference type="GO" id="GO:0015297">
    <property type="term" value="F:antiporter activity"/>
    <property type="evidence" value="ECO:0007669"/>
    <property type="project" value="UniProtKB-KW"/>
</dbReference>
<evidence type="ECO:0000259" key="11">
    <source>
        <dbReference type="Pfam" id="PF00361"/>
    </source>
</evidence>
<evidence type="ECO:0000256" key="2">
    <source>
        <dbReference type="ARBA" id="ARBA00022448"/>
    </source>
</evidence>
<dbReference type="eggNOG" id="COG1009">
    <property type="taxonomic scope" value="Bacteria"/>
</dbReference>
<evidence type="ECO:0000256" key="7">
    <source>
        <dbReference type="ARBA" id="ARBA00023065"/>
    </source>
</evidence>
<dbReference type="Pfam" id="PF20501">
    <property type="entry name" value="MbhE"/>
    <property type="match status" value="1"/>
</dbReference>
<dbReference type="InterPro" id="IPR050616">
    <property type="entry name" value="CPA3_Na-H_Antiporter_A"/>
</dbReference>
<feature type="transmembrane region" description="Helical" evidence="10">
    <location>
        <begin position="569"/>
        <end position="588"/>
    </location>
</feature>
<protein>
    <submittedName>
        <fullName evidence="16">Monovalent cation/H+ antiporter subunit A</fullName>
    </submittedName>
</protein>
<feature type="transmembrane region" description="Helical" evidence="10">
    <location>
        <begin position="131"/>
        <end position="150"/>
    </location>
</feature>
<feature type="transmembrane region" description="Helical" evidence="10">
    <location>
        <begin position="162"/>
        <end position="185"/>
    </location>
</feature>
<dbReference type="NCBIfam" id="NF009288">
    <property type="entry name" value="PRK12648.1"/>
    <property type="match status" value="1"/>
</dbReference>
<feature type="transmembrane region" description="Helical" evidence="10">
    <location>
        <begin position="652"/>
        <end position="674"/>
    </location>
</feature>
<keyword evidence="7" id="KW-0406">Ion transport</keyword>
<feature type="transmembrane region" description="Helical" evidence="10">
    <location>
        <begin position="242"/>
        <end position="263"/>
    </location>
</feature>
<dbReference type="RefSeq" id="WP_025165912.1">
    <property type="nucleotide sequence ID" value="NZ_AWSQ01000004.1"/>
</dbReference>
<dbReference type="EMBL" id="AWSQ01000004">
    <property type="protein sequence ID" value="KFX68692.1"/>
    <property type="molecule type" value="Genomic_DNA"/>
</dbReference>
<dbReference type="Pfam" id="PF04039">
    <property type="entry name" value="MnhB"/>
    <property type="match status" value="1"/>
</dbReference>
<dbReference type="Pfam" id="PF00662">
    <property type="entry name" value="Proton_antipo_N"/>
    <property type="match status" value="1"/>
</dbReference>
<feature type="transmembrane region" description="Helical" evidence="10">
    <location>
        <begin position="205"/>
        <end position="230"/>
    </location>
</feature>
<keyword evidence="17" id="KW-1185">Reference proteome</keyword>
<feature type="transmembrane region" description="Helical" evidence="10">
    <location>
        <begin position="686"/>
        <end position="708"/>
    </location>
</feature>
<dbReference type="eggNOG" id="COG2111">
    <property type="taxonomic scope" value="Bacteria"/>
</dbReference>